<name>A0AAC9LHI1_9PSEU</name>
<organism evidence="2 3">
    <name type="scientific">Actinoalloteichus fjordicus</name>
    <dbReference type="NCBI Taxonomy" id="1612552"/>
    <lineage>
        <taxon>Bacteria</taxon>
        <taxon>Bacillati</taxon>
        <taxon>Actinomycetota</taxon>
        <taxon>Actinomycetes</taxon>
        <taxon>Pseudonocardiales</taxon>
        <taxon>Pseudonocardiaceae</taxon>
        <taxon>Actinoalloteichus</taxon>
    </lineage>
</organism>
<sequence>MSGERVSFSEGMPINHHRYEGYSLAQKYQWMQEDVGPQAAGEVNATLRRMAERVQDSDANLRAAFRSVGSEWQGSAADNLAAAGAAAAVWSGDSGVEQQLSGRQVEATGDGFASTRHRIQPAKELGDYGIGDAFLDIYGGPFGVESDLTGTLAENRARDAEANRALYEYESQFRDAHRGMAVLGEPPVIAAQQVSASILSSPSQDVSLPSGGGSLSGPPGTGPSSYSPQPPDYQSPPSGIGGGSGSGGGGGGQPISPGPHRPTPAPPIRDAGHGGGDPRPPEQPRSPLKPAPPGPIGPGPLPPLPGPPGDGRTGGPGSRGAGGRGDAGLSGAGSSGSGGSSGAQGGSTGRLSGAGPGVRGLPGGTFGGAPGSGGLAGSSGAPGGVTGIGGVPGSAGTAATAGRAPLSGQPGLAGGVGPGGQAGSGEEDVEHTDRYAAPSNEIFGLDDLPKVAPAVFGEDPPR</sequence>
<feature type="compositionally biased region" description="Pro residues" evidence="1">
    <location>
        <begin position="256"/>
        <end position="267"/>
    </location>
</feature>
<dbReference type="Gene3D" id="1.20.1260.20">
    <property type="entry name" value="PPE superfamily"/>
    <property type="match status" value="1"/>
</dbReference>
<feature type="compositionally biased region" description="Pro residues" evidence="1">
    <location>
        <begin position="281"/>
        <end position="308"/>
    </location>
</feature>
<dbReference type="AlphaFoldDB" id="A0AAC9LHI1"/>
<proteinExistence type="predicted"/>
<protein>
    <recommendedName>
        <fullName evidence="4">PPE family domain-containing protein</fullName>
    </recommendedName>
</protein>
<keyword evidence="3" id="KW-1185">Reference proteome</keyword>
<feature type="compositionally biased region" description="Gly residues" evidence="1">
    <location>
        <begin position="411"/>
        <end position="423"/>
    </location>
</feature>
<dbReference type="EMBL" id="CP016076">
    <property type="protein sequence ID" value="APU17010.1"/>
    <property type="molecule type" value="Genomic_DNA"/>
</dbReference>
<dbReference type="KEGG" id="acad:UA74_24980"/>
<evidence type="ECO:0000256" key="1">
    <source>
        <dbReference type="SAM" id="MobiDB-lite"/>
    </source>
</evidence>
<accession>A0AAC9LHI1</accession>
<feature type="compositionally biased region" description="Gly residues" evidence="1">
    <location>
        <begin position="309"/>
        <end position="393"/>
    </location>
</feature>
<gene>
    <name evidence="2" type="ORF">UA74_24980</name>
</gene>
<evidence type="ECO:0000313" key="2">
    <source>
        <dbReference type="EMBL" id="APU17010.1"/>
    </source>
</evidence>
<feature type="region of interest" description="Disordered" evidence="1">
    <location>
        <begin position="200"/>
        <end position="431"/>
    </location>
</feature>
<dbReference type="Proteomes" id="UP000185511">
    <property type="component" value="Chromosome"/>
</dbReference>
<feature type="compositionally biased region" description="Low complexity" evidence="1">
    <location>
        <begin position="394"/>
        <end position="410"/>
    </location>
</feature>
<feature type="compositionally biased region" description="Gly residues" evidence="1">
    <location>
        <begin position="239"/>
        <end position="253"/>
    </location>
</feature>
<dbReference type="InterPro" id="IPR038332">
    <property type="entry name" value="PPE_sf"/>
</dbReference>
<evidence type="ECO:0008006" key="4">
    <source>
        <dbReference type="Google" id="ProtNLM"/>
    </source>
</evidence>
<dbReference type="RefSeq" id="WP_157434439.1">
    <property type="nucleotide sequence ID" value="NZ_CP016076.1"/>
</dbReference>
<feature type="compositionally biased region" description="Low complexity" evidence="1">
    <location>
        <begin position="216"/>
        <end position="227"/>
    </location>
</feature>
<reference evidence="3" key="1">
    <citation type="submission" date="2016-06" db="EMBL/GenBank/DDBJ databases">
        <title>Complete genome sequence of Actinoalloteichus fjordicus DSM 46855 (=ADI127-17), type strain of the new species Actinoalloteichus fjordicus.</title>
        <authorList>
            <person name="Ruckert C."/>
            <person name="Nouioui I."/>
            <person name="Willmese J."/>
            <person name="van Wezel G."/>
            <person name="Klenk H.-P."/>
            <person name="Kalinowski J."/>
            <person name="Zotchev S.B."/>
        </authorList>
    </citation>
    <scope>NUCLEOTIDE SEQUENCE [LARGE SCALE GENOMIC DNA]</scope>
    <source>
        <strain evidence="3">ADI127-7</strain>
    </source>
</reference>
<evidence type="ECO:0000313" key="3">
    <source>
        <dbReference type="Proteomes" id="UP000185511"/>
    </source>
</evidence>